<dbReference type="GeneTree" id="ENSGT01070000253760"/>
<dbReference type="Pfam" id="PF00622">
    <property type="entry name" value="SPRY"/>
    <property type="match status" value="1"/>
</dbReference>
<dbReference type="Pfam" id="PF13516">
    <property type="entry name" value="LRR_6"/>
    <property type="match status" value="1"/>
</dbReference>
<dbReference type="GO" id="GO:0005524">
    <property type="term" value="F:ATP binding"/>
    <property type="evidence" value="ECO:0007669"/>
    <property type="project" value="UniProtKB-KW"/>
</dbReference>
<dbReference type="InterPro" id="IPR041267">
    <property type="entry name" value="NLRP_HD2"/>
</dbReference>
<dbReference type="Pfam" id="PF14484">
    <property type="entry name" value="FISNA"/>
    <property type="match status" value="1"/>
</dbReference>
<dbReference type="Gene3D" id="3.80.10.10">
    <property type="entry name" value="Ribonuclease Inhibitor"/>
    <property type="match status" value="1"/>
</dbReference>
<dbReference type="InterPro" id="IPR041075">
    <property type="entry name" value="NOD1/2_WH"/>
</dbReference>
<evidence type="ECO:0000313" key="10">
    <source>
        <dbReference type="Proteomes" id="UP000472265"/>
    </source>
</evidence>
<evidence type="ECO:0000256" key="5">
    <source>
        <dbReference type="ARBA" id="ARBA00022741"/>
    </source>
</evidence>
<accession>A0A671YWG6</accession>
<dbReference type="PROSITE" id="PS50837">
    <property type="entry name" value="NACHT"/>
    <property type="match status" value="2"/>
</dbReference>
<dbReference type="InterPro" id="IPR051261">
    <property type="entry name" value="NLR"/>
</dbReference>
<keyword evidence="3" id="KW-0433">Leucine-rich repeat</keyword>
<dbReference type="Pfam" id="PF17776">
    <property type="entry name" value="NLRC4_HD2"/>
    <property type="match status" value="1"/>
</dbReference>
<dbReference type="InterPro" id="IPR006574">
    <property type="entry name" value="PRY"/>
</dbReference>
<evidence type="ECO:0000256" key="4">
    <source>
        <dbReference type="ARBA" id="ARBA00022737"/>
    </source>
</evidence>
<reference evidence="9" key="2">
    <citation type="submission" date="2025-08" db="UniProtKB">
        <authorList>
            <consortium name="Ensembl"/>
        </authorList>
    </citation>
    <scope>IDENTIFICATION</scope>
</reference>
<dbReference type="InterPro" id="IPR001611">
    <property type="entry name" value="Leu-rich_rpt"/>
</dbReference>
<dbReference type="GO" id="GO:0005737">
    <property type="term" value="C:cytoplasm"/>
    <property type="evidence" value="ECO:0007669"/>
    <property type="project" value="UniProtKB-SubCell"/>
</dbReference>
<reference evidence="9" key="1">
    <citation type="submission" date="2021-04" db="EMBL/GenBank/DDBJ databases">
        <authorList>
            <consortium name="Wellcome Sanger Institute Data Sharing"/>
        </authorList>
    </citation>
    <scope>NUCLEOTIDE SEQUENCE [LARGE SCALE GENOMIC DNA]</scope>
</reference>
<dbReference type="SUPFAM" id="SSF52540">
    <property type="entry name" value="P-loop containing nucleoside triphosphate hydrolases"/>
    <property type="match status" value="1"/>
</dbReference>
<dbReference type="Ensembl" id="ENSSAUT00010068530.1">
    <property type="protein sequence ID" value="ENSSAUP00010065434.1"/>
    <property type="gene ID" value="ENSSAUG00010026179.1"/>
</dbReference>
<dbReference type="PANTHER" id="PTHR24106">
    <property type="entry name" value="NACHT, LRR AND CARD DOMAINS-CONTAINING"/>
    <property type="match status" value="1"/>
</dbReference>
<dbReference type="SMART" id="SM01288">
    <property type="entry name" value="FISNA"/>
    <property type="match status" value="1"/>
</dbReference>
<proteinExistence type="predicted"/>
<evidence type="ECO:0000256" key="6">
    <source>
        <dbReference type="ARBA" id="ARBA00022840"/>
    </source>
</evidence>
<dbReference type="SMART" id="SM00449">
    <property type="entry name" value="SPRY"/>
    <property type="match status" value="1"/>
</dbReference>
<feature type="domain" description="NACHT" evidence="8">
    <location>
        <begin position="894"/>
        <end position="1028"/>
    </location>
</feature>
<dbReference type="SUPFAM" id="SSF49899">
    <property type="entry name" value="Concanavalin A-like lectins/glucanases"/>
    <property type="match status" value="1"/>
</dbReference>
<keyword evidence="10" id="KW-1185">Reference proteome</keyword>
<evidence type="ECO:0000256" key="1">
    <source>
        <dbReference type="ARBA" id="ARBA00004496"/>
    </source>
</evidence>
<dbReference type="InterPro" id="IPR001870">
    <property type="entry name" value="B30.2/SPRY"/>
</dbReference>
<gene>
    <name evidence="9" type="primary">LOC115584505</name>
</gene>
<dbReference type="InterPro" id="IPR013320">
    <property type="entry name" value="ConA-like_dom_sf"/>
</dbReference>
<evidence type="ECO:0000256" key="2">
    <source>
        <dbReference type="ARBA" id="ARBA00022490"/>
    </source>
</evidence>
<dbReference type="InterPro" id="IPR003877">
    <property type="entry name" value="SPRY_dom"/>
</dbReference>
<evidence type="ECO:0000259" key="8">
    <source>
        <dbReference type="PROSITE" id="PS50837"/>
    </source>
</evidence>
<name>A0A671YWG6_SPAAU</name>
<dbReference type="SMART" id="SM00589">
    <property type="entry name" value="PRY"/>
    <property type="match status" value="1"/>
</dbReference>
<dbReference type="Pfam" id="PF17779">
    <property type="entry name" value="WHD_NOD2"/>
    <property type="match status" value="1"/>
</dbReference>
<dbReference type="Gene3D" id="3.40.50.300">
    <property type="entry name" value="P-loop containing nucleotide triphosphate hydrolases"/>
    <property type="match status" value="5"/>
</dbReference>
<feature type="domain" description="NACHT" evidence="8">
    <location>
        <begin position="640"/>
        <end position="786"/>
    </location>
</feature>
<dbReference type="InterPro" id="IPR043136">
    <property type="entry name" value="B30.2/SPRY_sf"/>
</dbReference>
<dbReference type="InterPro" id="IPR027417">
    <property type="entry name" value="P-loop_NTPase"/>
</dbReference>
<organism evidence="9 10">
    <name type="scientific">Sparus aurata</name>
    <name type="common">Gilthead sea bream</name>
    <dbReference type="NCBI Taxonomy" id="8175"/>
    <lineage>
        <taxon>Eukaryota</taxon>
        <taxon>Metazoa</taxon>
        <taxon>Chordata</taxon>
        <taxon>Craniata</taxon>
        <taxon>Vertebrata</taxon>
        <taxon>Euteleostomi</taxon>
        <taxon>Actinopterygii</taxon>
        <taxon>Neopterygii</taxon>
        <taxon>Teleostei</taxon>
        <taxon>Neoteleostei</taxon>
        <taxon>Acanthomorphata</taxon>
        <taxon>Eupercaria</taxon>
        <taxon>Spariformes</taxon>
        <taxon>Sparidae</taxon>
        <taxon>Sparus</taxon>
    </lineage>
</organism>
<protein>
    <submittedName>
        <fullName evidence="9">Uncharacterized LOC115584505</fullName>
    </submittedName>
</protein>
<dbReference type="FunFam" id="3.40.50.300:FF:000210">
    <property type="entry name" value="Si:dkey-16p6.1"/>
    <property type="match status" value="1"/>
</dbReference>
<evidence type="ECO:0000259" key="7">
    <source>
        <dbReference type="PROSITE" id="PS50188"/>
    </source>
</evidence>
<comment type="subcellular location">
    <subcellularLocation>
        <location evidence="1">Cytoplasm</location>
    </subcellularLocation>
</comment>
<reference evidence="9" key="3">
    <citation type="submission" date="2025-09" db="UniProtKB">
        <authorList>
            <consortium name="Ensembl"/>
        </authorList>
    </citation>
    <scope>IDENTIFICATION</scope>
</reference>
<dbReference type="Pfam" id="PF13765">
    <property type="entry name" value="PRY"/>
    <property type="match status" value="1"/>
</dbReference>
<dbReference type="Pfam" id="PF05729">
    <property type="entry name" value="NACHT"/>
    <property type="match status" value="5"/>
</dbReference>
<dbReference type="SMART" id="SM00368">
    <property type="entry name" value="LRR_RI"/>
    <property type="match status" value="3"/>
</dbReference>
<keyword evidence="2" id="KW-0963">Cytoplasm</keyword>
<dbReference type="InterPro" id="IPR029495">
    <property type="entry name" value="NACHT-assoc"/>
</dbReference>
<dbReference type="Gene3D" id="2.60.120.920">
    <property type="match status" value="1"/>
</dbReference>
<evidence type="ECO:0000256" key="3">
    <source>
        <dbReference type="ARBA" id="ARBA00022614"/>
    </source>
</evidence>
<dbReference type="InParanoid" id="A0A671YWG6"/>
<feature type="domain" description="B30.2/SPRY" evidence="7">
    <location>
        <begin position="1518"/>
        <end position="1711"/>
    </location>
</feature>
<evidence type="ECO:0000313" key="9">
    <source>
        <dbReference type="Ensembl" id="ENSSAUP00010065434.1"/>
    </source>
</evidence>
<keyword evidence="4" id="KW-0677">Repeat</keyword>
<dbReference type="PROSITE" id="PS50188">
    <property type="entry name" value="B302_SPRY"/>
    <property type="match status" value="1"/>
</dbReference>
<sequence length="1711" mass="196353">MKGVPRVGKTFKTRRFMVDWAQGKSNKNTDLIVSLKFTELNSRENKVQSMTDLIRDSINDNKYRLACQYNKCEVAFVLDGLEECELPLDFENNEDLTDMDKPASIDVLLTNLIKGKLLPSARLWIVAQPSGVDKIPSEYIQKQTECRGKDFTHELTADLKETIHHQHEEELRELETDTELYEIGEKHKVQTYDGLFQKSATEKVRTVLMKGVPRVGKTFQTRRFMVDWAEGKSNNNTDLIVSLKFSELNSRKDKVQSMTDLIRHSLNDNKHRLACQYNKCEVAFVLDGLEECELPLDFENNEDLTELYEPGSMDVLLTNLIKGKLLPSTRLWIVSQPSGVHKIPSEYIQKQTECRGKDFTQELTADLKETIHHQHEEELSERETDTELYEIGEEHKAQTFGELFEDKKVRTVLMKGVPHVGKTFQTRRFMVDWAQGKSNKNTDLIVSLKFSELNSRKDEVQSMTDLIRHFLNDNKYRLACQYNKCEVAFVLDGLEECELPLDFENNEDLTELYKPALMDVLLTNLIKGKLLPSARLWIVSQPSGVHKIPSEYIQKQAECRETLKRRQQLVSALRRRFLSENTEVENKNHPNQQNTEHIIREEKSNEVENGEKNQHPLAKSVTQVKATSEIFKDTKEKTMRTVLTIGEAGIGKSFHAQKFKKEWAKNDKGSSLTWVKSLWSKVDEEVIFPLNFSELNKIKEEKVSLVGLLERFFKETKECVISNYKKFKVLFVLDGLDDYQPPLDFDNSNTLTDTREPASVDVLLTNLIRGKLFPSAQLWITSQPSAAKQLPDTCVDRTTEIRCKPHIKSHKNLKTQLKEQFTHVSEGIDKQETSALLKEIYTDLYIIEGERGEVNEQHESRQVQDAKFKPETQETLIKYQDIFKPASGDKRHIRTVLTIGVAGIGKSFATMKYMLDWAEGTANKDIYYMFSLSFRELNLIKEEHLSLEELIGIFFPGMKTSEITDYDKYRILIVLDGFDECRLDLDFSESTSHTVVEEAASVNVLLTNLIQGNLFPKAQIWITSRPAASNRIPAHTVDRVTEVRGFNDEQKEEYFRKRFSDKELAEKVLSHVKQSRSIYIMCHVPVFCWITSKVLEDFVNREQEGTMPKSLTDMYIYFLLLQCRQKNVKYPGDDTGERSETDSCWNQKNQETIISLGKLAFEGLEEGNLLFTEEDLTACGLDITEAAVFSGLFTQIKREGCGVSEQKLFCFVHLSIQEFLAAFYVSHTFNNRGEDLLTKPTLKVARHLDLYKTAVNKALENKHGDWDLFLRFLLGLSLETNQKLLKELLKEKEDNKKINKETIEYIKEKIKEESSDADKKFNLFHCLNELNDHTLVKEVKKCLRSETTTFENFSTAEWSALTFVLLTSDEKLDVFDLKKYLKSEKVLLGMLPVVRFSNTALLSWCELSEESCKGLTSSVLRSVSSNLTVLDLSHNDLLDSGVVKLADGLKSLHCKLEVLKLSGCQVSERGCSFLAEALESKTTCSLKQLDLSYNHPGVNGVTTLSATTPYRNMSLEICFDHSGEHRLKPGLKKYGVDLKFDENTASKRLVLSEGNRTVKTIKKVEEKVTRPENEDRFKRSQVFCEEGLKGLCYWEVEWKGEVGIAVAYRGVSRKWDSSGGLGCNDKSWSLLCLKIGWLPLHGKQKVKPKYIEVPQCRKIALLLDWEGGTLKYYSVTPEKLSLIYTFKAKFTEPLFPGFWFKNGSVTLCEID</sequence>
<keyword evidence="6" id="KW-0067">ATP-binding</keyword>
<keyword evidence="5" id="KW-0547">Nucleotide-binding</keyword>
<dbReference type="InterPro" id="IPR007111">
    <property type="entry name" value="NACHT_NTPase"/>
</dbReference>
<dbReference type="SUPFAM" id="SSF52047">
    <property type="entry name" value="RNI-like"/>
    <property type="match status" value="1"/>
</dbReference>
<dbReference type="Proteomes" id="UP000472265">
    <property type="component" value="Chromosome 7"/>
</dbReference>
<dbReference type="InterPro" id="IPR032675">
    <property type="entry name" value="LRR_dom_sf"/>
</dbReference>